<accession>A0AAG5DMU3</accession>
<keyword evidence="1" id="KW-0472">Membrane</keyword>
<sequence length="135" mass="16208">MLFPSIRRVYICSFASLILNFRFFLQFVIILLHRVLVSISQTIFESFSPSVCWYFFFLSRVKIDSYIQWFLLTTKHKKRTVLMCFFGKARIKFIAPYKTPFSFFFCFRNTLGRKFSTNNILGAMEGERERARLNF</sequence>
<protein>
    <submittedName>
        <fullName evidence="2">Uncharacterized protein</fullName>
    </submittedName>
</protein>
<reference evidence="2" key="1">
    <citation type="submission" date="2024-04" db="UniProtKB">
        <authorList>
            <consortium name="EnsemblMetazoa"/>
        </authorList>
    </citation>
    <scope>IDENTIFICATION</scope>
    <source>
        <strain evidence="2">EBRO</strain>
    </source>
</reference>
<dbReference type="Proteomes" id="UP000075880">
    <property type="component" value="Unassembled WGS sequence"/>
</dbReference>
<proteinExistence type="predicted"/>
<keyword evidence="1" id="KW-1133">Transmembrane helix</keyword>
<feature type="transmembrane region" description="Helical" evidence="1">
    <location>
        <begin position="9"/>
        <end position="33"/>
    </location>
</feature>
<organism evidence="2 3">
    <name type="scientific">Anopheles atroparvus</name>
    <name type="common">European mosquito</name>
    <dbReference type="NCBI Taxonomy" id="41427"/>
    <lineage>
        <taxon>Eukaryota</taxon>
        <taxon>Metazoa</taxon>
        <taxon>Ecdysozoa</taxon>
        <taxon>Arthropoda</taxon>
        <taxon>Hexapoda</taxon>
        <taxon>Insecta</taxon>
        <taxon>Pterygota</taxon>
        <taxon>Neoptera</taxon>
        <taxon>Endopterygota</taxon>
        <taxon>Diptera</taxon>
        <taxon>Nematocera</taxon>
        <taxon>Culicoidea</taxon>
        <taxon>Culicidae</taxon>
        <taxon>Anophelinae</taxon>
        <taxon>Anopheles</taxon>
    </lineage>
</organism>
<keyword evidence="1" id="KW-0812">Transmembrane</keyword>
<keyword evidence="3" id="KW-1185">Reference proteome</keyword>
<dbReference type="EnsemblMetazoa" id="ENSAATROPT013468">
    <property type="protein sequence ID" value="ENSAATROPP012255"/>
    <property type="gene ID" value="ENSAATROPG010938"/>
</dbReference>
<name>A0AAG5DMU3_ANOAO</name>
<dbReference type="AlphaFoldDB" id="A0AAG5DMU3"/>
<evidence type="ECO:0000256" key="1">
    <source>
        <dbReference type="SAM" id="Phobius"/>
    </source>
</evidence>
<evidence type="ECO:0000313" key="3">
    <source>
        <dbReference type="Proteomes" id="UP000075880"/>
    </source>
</evidence>
<evidence type="ECO:0000313" key="2">
    <source>
        <dbReference type="EnsemblMetazoa" id="ENSAATROPP012255"/>
    </source>
</evidence>